<evidence type="ECO:0000313" key="3">
    <source>
        <dbReference type="EMBL" id="ABP57409.1"/>
    </source>
</evidence>
<proteinExistence type="evidence at transcript level"/>
<dbReference type="ESTHER" id="helan-q6pwu0">
    <property type="family name" value="Ndr_family"/>
</dbReference>
<organism evidence="3">
    <name type="scientific">Helianthus annuus</name>
    <name type="common">Common sunflower</name>
    <dbReference type="NCBI Taxonomy" id="4232"/>
    <lineage>
        <taxon>Eukaryota</taxon>
        <taxon>Viridiplantae</taxon>
        <taxon>Streptophyta</taxon>
        <taxon>Embryophyta</taxon>
        <taxon>Tracheophyta</taxon>
        <taxon>Spermatophyta</taxon>
        <taxon>Magnoliopsida</taxon>
        <taxon>eudicotyledons</taxon>
        <taxon>Gunneridae</taxon>
        <taxon>Pentapetalae</taxon>
        <taxon>asterids</taxon>
        <taxon>campanulids</taxon>
        <taxon>Asterales</taxon>
        <taxon>Asteraceae</taxon>
        <taxon>Asteroideae</taxon>
        <taxon>Heliantheae alliance</taxon>
        <taxon>Heliantheae</taxon>
        <taxon>Helianthus</taxon>
    </lineage>
</organism>
<sequence length="309" mass="34770">MEDSTDSIAVDMETIYLGGKEHVIRTGHGCVSVILYGDEEKPPLITYPDVALNHMSCFQGLFFSPEAASLLLHNFCMGAMAGAYLLTLFAIRYRDRVTGLILISPLCKAPSWTEWLYNKLMSNLLYYYGMCSLSKECLLQRYFSKEVRGTPEIPESDIVQACRKLLDERQSINVLRFLQAIHRRPDITQELEKLKCRTLIFVGDNSLFHSEALHMSEKLDRRFSALVEVQGCGSMVTEEQPHAMLVSLEYFLIGFGLYRPSESDGSPRSPLSPFSISPELLSPESLGLKLKPIKTRVLSRGGDSTCYSS</sequence>
<reference evidence="3" key="1">
    <citation type="submission" date="2007-03" db="EMBL/GenBank/DDBJ databases">
        <title>Alternative splicing in the sunflower SF21C transcript uses rare and organ-specific splice sites.</title>
        <authorList>
            <person name="Lazarescu E."/>
            <person name="Steinmetz A."/>
            <person name="Friedt W."/>
        </authorList>
    </citation>
    <scope>NUCLEOTIDE SEQUENCE</scope>
</reference>
<keyword evidence="2" id="KW-0472">Membrane</keyword>
<gene>
    <name evidence="3" type="primary">SF21C</name>
</gene>
<feature type="transmembrane region" description="Helical" evidence="2">
    <location>
        <begin position="71"/>
        <end position="91"/>
    </location>
</feature>
<evidence type="ECO:0000256" key="2">
    <source>
        <dbReference type="SAM" id="Phobius"/>
    </source>
</evidence>
<comment type="similarity">
    <text evidence="1">Belongs to the NDRG family.</text>
</comment>
<dbReference type="AlphaFoldDB" id="A5A0Y8"/>
<dbReference type="Gene3D" id="3.40.50.1820">
    <property type="entry name" value="alpha/beta hydrolase"/>
    <property type="match status" value="2"/>
</dbReference>
<keyword evidence="2" id="KW-1133">Transmembrane helix</keyword>
<accession>A5A0Y8</accession>
<dbReference type="InterPro" id="IPR029058">
    <property type="entry name" value="AB_hydrolase_fold"/>
</dbReference>
<dbReference type="SUPFAM" id="SSF53474">
    <property type="entry name" value="alpha/beta-Hydrolases"/>
    <property type="match status" value="1"/>
</dbReference>
<protein>
    <submittedName>
        <fullName evidence="3">SF21C5</fullName>
    </submittedName>
</protein>
<dbReference type="InterPro" id="IPR004142">
    <property type="entry name" value="NDRG"/>
</dbReference>
<dbReference type="EMBL" id="EF517231">
    <property type="protein sequence ID" value="ABP57409.1"/>
    <property type="molecule type" value="mRNA"/>
</dbReference>
<keyword evidence="2" id="KW-0812">Transmembrane</keyword>
<dbReference type="PANTHER" id="PTHR11034">
    <property type="entry name" value="N-MYC DOWNSTREAM REGULATED"/>
    <property type="match status" value="1"/>
</dbReference>
<name>A5A0Y8_HELAN</name>
<evidence type="ECO:0000256" key="1">
    <source>
        <dbReference type="ARBA" id="ARBA00005598"/>
    </source>
</evidence>
<dbReference type="Pfam" id="PF03096">
    <property type="entry name" value="Ndr"/>
    <property type="match status" value="1"/>
</dbReference>